<comment type="caution">
    <text evidence="1">The sequence shown here is derived from an EMBL/GenBank/DDBJ whole genome shotgun (WGS) entry which is preliminary data.</text>
</comment>
<sequence length="105" mass="12321">MVHAELTYVKKRLLVGVFFIWAPLSALRSRFFARRSSSQKELHSGRGASRHRKFATISKFSFPEKFPAKTPKFLDLYFRKNLAKTLNFPTFVVHLPPNTLLFWTF</sequence>
<evidence type="ECO:0000313" key="1">
    <source>
        <dbReference type="EMBL" id="ROI09842.1"/>
    </source>
</evidence>
<dbReference type="AlphaFoldDB" id="A0A3N0WXR3"/>
<proteinExistence type="predicted"/>
<dbReference type="Proteomes" id="UP000270224">
    <property type="component" value="Unassembled WGS sequence"/>
</dbReference>
<accession>A0A3N0WXR3</accession>
<evidence type="ECO:0000313" key="2">
    <source>
        <dbReference type="Proteomes" id="UP000270224"/>
    </source>
</evidence>
<dbReference type="EMBL" id="RJUG01000002">
    <property type="protein sequence ID" value="ROI09842.1"/>
    <property type="molecule type" value="Genomic_DNA"/>
</dbReference>
<reference evidence="2" key="2">
    <citation type="submission" date="2018-11" db="EMBL/GenBank/DDBJ databases">
        <title>Proposal to divide the Flavobacteriaceae and reorganize its genera based on Amino Acid Identity values calculated from whole genome sequences.</title>
        <authorList>
            <person name="Nicholson A.C."/>
            <person name="Gulvik C.A."/>
            <person name="Whitney A.M."/>
            <person name="Humrighouse B.W."/>
            <person name="Bell M."/>
            <person name="Holmens B."/>
            <person name="Steigerwalt A."/>
            <person name="Villarma A."/>
            <person name="Sheth M."/>
            <person name="Batra D."/>
            <person name="Pryor J."/>
            <person name="Bernardet J.-F."/>
            <person name="Hugo C."/>
            <person name="Kampfer P."/>
            <person name="Newman J."/>
            <person name="Mcquiston J.R."/>
        </authorList>
    </citation>
    <scope>NUCLEOTIDE SEQUENCE [LARGE SCALE GENOMIC DNA]</scope>
    <source>
        <strain evidence="2">H3056</strain>
    </source>
</reference>
<protein>
    <submittedName>
        <fullName evidence="1">Uncharacterized protein</fullName>
    </submittedName>
</protein>
<organism evidence="1 2">
    <name type="scientific">Kaistella daneshvariae</name>
    <dbReference type="NCBI Taxonomy" id="2487074"/>
    <lineage>
        <taxon>Bacteria</taxon>
        <taxon>Pseudomonadati</taxon>
        <taxon>Bacteroidota</taxon>
        <taxon>Flavobacteriia</taxon>
        <taxon>Flavobacteriales</taxon>
        <taxon>Weeksellaceae</taxon>
        <taxon>Chryseobacterium group</taxon>
        <taxon>Kaistella</taxon>
    </lineage>
</organism>
<gene>
    <name evidence="1" type="ORF">EGI11_03545</name>
</gene>
<reference evidence="2" key="1">
    <citation type="submission" date="2018-11" db="EMBL/GenBank/DDBJ databases">
        <title>Proposal to divide the Flavobacteriaceae and reorganize its genera based on Amino Acid Identity values calculated from whole genome sequences.</title>
        <authorList>
            <person name="Nicholson A.C."/>
            <person name="Gulvik C.A."/>
            <person name="Whitney A.M."/>
            <person name="Humrighouse B.W."/>
            <person name="Bell M."/>
            <person name="Holmes B."/>
            <person name="Steigerwalt A."/>
            <person name="Villarma A."/>
            <person name="Sheth M."/>
            <person name="Batra D."/>
            <person name="Pryor J."/>
            <person name="Bernardet J.-F."/>
            <person name="Hugo C."/>
            <person name="Kampfer P."/>
            <person name="Newman J."/>
            <person name="Mcquiston J.R."/>
        </authorList>
    </citation>
    <scope>NUCLEOTIDE SEQUENCE [LARGE SCALE GENOMIC DNA]</scope>
    <source>
        <strain evidence="2">H3056</strain>
    </source>
</reference>
<name>A0A3N0WXR3_9FLAO</name>